<organism evidence="1 2">
    <name type="scientific">Effrenium voratum</name>
    <dbReference type="NCBI Taxonomy" id="2562239"/>
    <lineage>
        <taxon>Eukaryota</taxon>
        <taxon>Sar</taxon>
        <taxon>Alveolata</taxon>
        <taxon>Dinophyceae</taxon>
        <taxon>Suessiales</taxon>
        <taxon>Symbiodiniaceae</taxon>
        <taxon>Effrenium</taxon>
    </lineage>
</organism>
<evidence type="ECO:0000313" key="1">
    <source>
        <dbReference type="EMBL" id="CAJ1408929.1"/>
    </source>
</evidence>
<name>A0AA36JNL9_9DINO</name>
<sequence length="60" mass="6771">EADSFEVKLRFEGRSHGLNIDTANDEQAIVKEVSGAALAWNRNAPEMHQIKAREMKIFEA</sequence>
<reference evidence="1" key="1">
    <citation type="submission" date="2023-08" db="EMBL/GenBank/DDBJ databases">
        <authorList>
            <person name="Chen Y."/>
            <person name="Shah S."/>
            <person name="Dougan E. K."/>
            <person name="Thang M."/>
            <person name="Chan C."/>
        </authorList>
    </citation>
    <scope>NUCLEOTIDE SEQUENCE</scope>
</reference>
<gene>
    <name evidence="1" type="ORF">EVOR1521_LOCUS30147</name>
</gene>
<dbReference type="EMBL" id="CAUJNA010003739">
    <property type="protein sequence ID" value="CAJ1408929.1"/>
    <property type="molecule type" value="Genomic_DNA"/>
</dbReference>
<dbReference type="AlphaFoldDB" id="A0AA36JNL9"/>
<keyword evidence="2" id="KW-1185">Reference proteome</keyword>
<proteinExistence type="predicted"/>
<accession>A0AA36JNL9</accession>
<evidence type="ECO:0000313" key="2">
    <source>
        <dbReference type="Proteomes" id="UP001178507"/>
    </source>
</evidence>
<comment type="caution">
    <text evidence="1">The sequence shown here is derived from an EMBL/GenBank/DDBJ whole genome shotgun (WGS) entry which is preliminary data.</text>
</comment>
<protein>
    <submittedName>
        <fullName evidence="1">Uncharacterized protein</fullName>
    </submittedName>
</protein>
<dbReference type="Proteomes" id="UP001178507">
    <property type="component" value="Unassembled WGS sequence"/>
</dbReference>
<feature type="non-terminal residue" evidence="1">
    <location>
        <position position="1"/>
    </location>
</feature>